<feature type="domain" description="Bacterial sugar transferase" evidence="4">
    <location>
        <begin position="2"/>
        <end position="95"/>
    </location>
</feature>
<dbReference type="AlphaFoldDB" id="A0A6A8AMH2"/>
<feature type="transmembrane region" description="Helical" evidence="3">
    <location>
        <begin position="145"/>
        <end position="169"/>
    </location>
</feature>
<evidence type="ECO:0000256" key="3">
    <source>
        <dbReference type="SAM" id="Phobius"/>
    </source>
</evidence>
<dbReference type="GO" id="GO:0016780">
    <property type="term" value="F:phosphotransferase activity, for other substituted phosphate groups"/>
    <property type="evidence" value="ECO:0007669"/>
    <property type="project" value="TreeGrafter"/>
</dbReference>
<keyword evidence="2" id="KW-0270">Exopolysaccharide synthesis</keyword>
<dbReference type="GO" id="GO:0000271">
    <property type="term" value="P:polysaccharide biosynthetic process"/>
    <property type="evidence" value="ECO:0007669"/>
    <property type="project" value="UniProtKB-KW"/>
</dbReference>
<keyword evidence="6" id="KW-1185">Reference proteome</keyword>
<keyword evidence="3" id="KW-1133">Transmembrane helix</keyword>
<proteinExistence type="inferred from homology"/>
<reference evidence="5 6" key="1">
    <citation type="submission" date="2019-11" db="EMBL/GenBank/DDBJ databases">
        <title>Genome analysis of Rhizobacterium cereale a novel genus and species isolated from maize roots in North Spain.</title>
        <authorList>
            <person name="Menendez E."/>
            <person name="Flores-Felix J.D."/>
            <person name="Ramirez-Bahena M.-H."/>
            <person name="Igual J.M."/>
            <person name="Garcia-Fraile P."/>
            <person name="Peix A."/>
            <person name="Velazquez E."/>
        </authorList>
    </citation>
    <scope>NUCLEOTIDE SEQUENCE [LARGE SCALE GENOMIC DNA]</scope>
    <source>
        <strain evidence="5 6">RZME27</strain>
    </source>
</reference>
<dbReference type="Proteomes" id="UP000435138">
    <property type="component" value="Unassembled WGS sequence"/>
</dbReference>
<gene>
    <name evidence="5" type="ORF">GAO09_28285</name>
</gene>
<dbReference type="PANTHER" id="PTHR30576">
    <property type="entry name" value="COLANIC BIOSYNTHESIS UDP-GLUCOSE LIPID CARRIER TRANSFERASE"/>
    <property type="match status" value="1"/>
</dbReference>
<name>A0A6A8AMH2_9HYPH</name>
<evidence type="ECO:0000259" key="4">
    <source>
        <dbReference type="Pfam" id="PF02397"/>
    </source>
</evidence>
<sequence>MALIALAPLLLAVAVLIKLDSPGPVLFRQTRWGKDCSKIRVYKFRSMRTDLGDSTGVAQTIKNDPRITKLGAILRKTNIDELPQLLNVLKGDMSFALQWAHLALRRVHLALRMAGGIERALAATDFFEWIELSGRLRCCLLRRLLWSWLLAVTALFTAITLTFTSLTFACRRMHQPFDPCLEPFDRTVERVQRGRLAATGWRGS</sequence>
<evidence type="ECO:0000256" key="1">
    <source>
        <dbReference type="ARBA" id="ARBA00006464"/>
    </source>
</evidence>
<evidence type="ECO:0000313" key="5">
    <source>
        <dbReference type="EMBL" id="MQY49931.1"/>
    </source>
</evidence>
<evidence type="ECO:0000313" key="6">
    <source>
        <dbReference type="Proteomes" id="UP000435138"/>
    </source>
</evidence>
<keyword evidence="3" id="KW-0472">Membrane</keyword>
<keyword evidence="3" id="KW-0812">Transmembrane</keyword>
<protein>
    <recommendedName>
        <fullName evidence="4">Bacterial sugar transferase domain-containing protein</fullName>
    </recommendedName>
</protein>
<evidence type="ECO:0000256" key="2">
    <source>
        <dbReference type="ARBA" id="ARBA00023169"/>
    </source>
</evidence>
<accession>A0A6A8AMH2</accession>
<comment type="similarity">
    <text evidence="1">Belongs to the bacterial sugar transferase family.</text>
</comment>
<dbReference type="InterPro" id="IPR003362">
    <property type="entry name" value="Bact_transf"/>
</dbReference>
<dbReference type="Pfam" id="PF02397">
    <property type="entry name" value="Bac_transf"/>
    <property type="match status" value="1"/>
</dbReference>
<dbReference type="EMBL" id="WIXI01000051">
    <property type="protein sequence ID" value="MQY49931.1"/>
    <property type="molecule type" value="Genomic_DNA"/>
</dbReference>
<organism evidence="5 6">
    <name type="scientific">Endobacterium cereale</name>
    <dbReference type="NCBI Taxonomy" id="2663029"/>
    <lineage>
        <taxon>Bacteria</taxon>
        <taxon>Pseudomonadati</taxon>
        <taxon>Pseudomonadota</taxon>
        <taxon>Alphaproteobacteria</taxon>
        <taxon>Hyphomicrobiales</taxon>
        <taxon>Rhizobiaceae</taxon>
        <taxon>Endobacterium</taxon>
    </lineage>
</organism>
<comment type="caution">
    <text evidence="5">The sequence shown here is derived from an EMBL/GenBank/DDBJ whole genome shotgun (WGS) entry which is preliminary data.</text>
</comment>
<dbReference type="PANTHER" id="PTHR30576:SF0">
    <property type="entry name" value="UNDECAPRENYL-PHOSPHATE N-ACETYLGALACTOSAMINYL 1-PHOSPHATE TRANSFERASE-RELATED"/>
    <property type="match status" value="1"/>
</dbReference>